<dbReference type="EMBL" id="GGEC01045889">
    <property type="protein sequence ID" value="MBX26373.1"/>
    <property type="molecule type" value="Transcribed_RNA"/>
</dbReference>
<accession>A0A2P2M818</accession>
<reference evidence="1" key="1">
    <citation type="submission" date="2018-02" db="EMBL/GenBank/DDBJ databases">
        <title>Rhizophora mucronata_Transcriptome.</title>
        <authorList>
            <person name="Meera S.P."/>
            <person name="Sreeshan A."/>
            <person name="Augustine A."/>
        </authorList>
    </citation>
    <scope>NUCLEOTIDE SEQUENCE</scope>
    <source>
        <tissue evidence="1">Leaf</tissue>
    </source>
</reference>
<organism evidence="1">
    <name type="scientific">Rhizophora mucronata</name>
    <name type="common">Asiatic mangrove</name>
    <dbReference type="NCBI Taxonomy" id="61149"/>
    <lineage>
        <taxon>Eukaryota</taxon>
        <taxon>Viridiplantae</taxon>
        <taxon>Streptophyta</taxon>
        <taxon>Embryophyta</taxon>
        <taxon>Tracheophyta</taxon>
        <taxon>Spermatophyta</taxon>
        <taxon>Magnoliopsida</taxon>
        <taxon>eudicotyledons</taxon>
        <taxon>Gunneridae</taxon>
        <taxon>Pentapetalae</taxon>
        <taxon>rosids</taxon>
        <taxon>fabids</taxon>
        <taxon>Malpighiales</taxon>
        <taxon>Rhizophoraceae</taxon>
        <taxon>Rhizophora</taxon>
    </lineage>
</organism>
<sequence>MILNRIKCRKKNPNRDEGMVLMETTVTRTRK</sequence>
<proteinExistence type="predicted"/>
<dbReference type="AlphaFoldDB" id="A0A2P2M818"/>
<protein>
    <submittedName>
        <fullName evidence="1">Uncharacterized protein</fullName>
    </submittedName>
</protein>
<name>A0A2P2M818_RHIMU</name>
<evidence type="ECO:0000313" key="1">
    <source>
        <dbReference type="EMBL" id="MBX26373.1"/>
    </source>
</evidence>